<keyword evidence="2" id="KW-1185">Reference proteome</keyword>
<dbReference type="OrthoDB" id="931571at2759"/>
<feature type="non-terminal residue" evidence="1">
    <location>
        <position position="1"/>
    </location>
</feature>
<evidence type="ECO:0000313" key="1">
    <source>
        <dbReference type="EMBL" id="MBA0755691.1"/>
    </source>
</evidence>
<sequence>MVTKDHVTMNGNGNGNGFNKMEEEFFKRHHKCDVTKNQYSSSLVTLIKAIAHLIRFLPFIRVWPVVRRFDQLQNNKPSVSRCVVCRLQLALK</sequence>
<proteinExistence type="predicted"/>
<dbReference type="EMBL" id="JABEZY010271177">
    <property type="protein sequence ID" value="MBA0755691.1"/>
    <property type="molecule type" value="Genomic_DNA"/>
</dbReference>
<protein>
    <submittedName>
        <fullName evidence="1">Uncharacterized protein</fullName>
    </submittedName>
</protein>
<evidence type="ECO:0000313" key="2">
    <source>
        <dbReference type="Proteomes" id="UP000593579"/>
    </source>
</evidence>
<reference evidence="1 2" key="1">
    <citation type="journal article" date="2019" name="Genome Biol. Evol.">
        <title>Insights into the evolution of the New World diploid cottons (Gossypium, subgenus Houzingenia) based on genome sequencing.</title>
        <authorList>
            <person name="Grover C.E."/>
            <person name="Arick M.A. 2nd"/>
            <person name="Thrash A."/>
            <person name="Conover J.L."/>
            <person name="Sanders W.S."/>
            <person name="Peterson D.G."/>
            <person name="Frelichowski J.E."/>
            <person name="Scheffler J.A."/>
            <person name="Scheffler B.E."/>
            <person name="Wendel J.F."/>
        </authorList>
    </citation>
    <scope>NUCLEOTIDE SEQUENCE [LARGE SCALE GENOMIC DNA]</scope>
    <source>
        <strain evidence="1">5</strain>
        <tissue evidence="1">Leaf</tissue>
    </source>
</reference>
<name>A0A7J9D4V8_GOSGO</name>
<gene>
    <name evidence="1" type="ORF">Gogos_020898</name>
</gene>
<dbReference type="Proteomes" id="UP000593579">
    <property type="component" value="Unassembled WGS sequence"/>
</dbReference>
<dbReference type="InterPro" id="IPR023393">
    <property type="entry name" value="START-like_dom_sf"/>
</dbReference>
<dbReference type="Gene3D" id="3.30.530.20">
    <property type="match status" value="1"/>
</dbReference>
<dbReference type="AlphaFoldDB" id="A0A7J9D4V8"/>
<comment type="caution">
    <text evidence="1">The sequence shown here is derived from an EMBL/GenBank/DDBJ whole genome shotgun (WGS) entry which is preliminary data.</text>
</comment>
<accession>A0A7J9D4V8</accession>
<organism evidence="1 2">
    <name type="scientific">Gossypium gossypioides</name>
    <name type="common">Mexican cotton</name>
    <name type="synonym">Selera gossypioides</name>
    <dbReference type="NCBI Taxonomy" id="34282"/>
    <lineage>
        <taxon>Eukaryota</taxon>
        <taxon>Viridiplantae</taxon>
        <taxon>Streptophyta</taxon>
        <taxon>Embryophyta</taxon>
        <taxon>Tracheophyta</taxon>
        <taxon>Spermatophyta</taxon>
        <taxon>Magnoliopsida</taxon>
        <taxon>eudicotyledons</taxon>
        <taxon>Gunneridae</taxon>
        <taxon>Pentapetalae</taxon>
        <taxon>rosids</taxon>
        <taxon>malvids</taxon>
        <taxon>Malvales</taxon>
        <taxon>Malvaceae</taxon>
        <taxon>Malvoideae</taxon>
        <taxon>Gossypium</taxon>
    </lineage>
</organism>